<accession>A0A9W8NH15</accession>
<dbReference type="VEuPathDB" id="FungiDB:F4678DRAFT_454429"/>
<feature type="region of interest" description="Disordered" evidence="5">
    <location>
        <begin position="957"/>
        <end position="991"/>
    </location>
</feature>
<dbReference type="EMBL" id="JANPWZ010000453">
    <property type="protein sequence ID" value="KAJ3576845.1"/>
    <property type="molecule type" value="Genomic_DNA"/>
</dbReference>
<protein>
    <recommendedName>
        <fullName evidence="9">Ankyrin repeat protein</fullName>
    </recommendedName>
</protein>
<dbReference type="SUPFAM" id="SSF144083">
    <property type="entry name" value="Magnesium transport protein CorA, transmembrane region"/>
    <property type="match status" value="1"/>
</dbReference>
<dbReference type="InterPro" id="IPR050829">
    <property type="entry name" value="CorA_MIT"/>
</dbReference>
<evidence type="ECO:0000256" key="1">
    <source>
        <dbReference type="ARBA" id="ARBA00004141"/>
    </source>
</evidence>
<reference evidence="7" key="1">
    <citation type="submission" date="2022-07" db="EMBL/GenBank/DDBJ databases">
        <title>Genome Sequence of Xylaria arbuscula.</title>
        <authorList>
            <person name="Buettner E."/>
        </authorList>
    </citation>
    <scope>NUCLEOTIDE SEQUENCE</scope>
    <source>
        <strain evidence="7">VT107</strain>
    </source>
</reference>
<dbReference type="Pfam" id="PF01544">
    <property type="entry name" value="CorA"/>
    <property type="match status" value="1"/>
</dbReference>
<evidence type="ECO:0008006" key="9">
    <source>
        <dbReference type="Google" id="ProtNLM"/>
    </source>
</evidence>
<dbReference type="GO" id="GO:0016020">
    <property type="term" value="C:membrane"/>
    <property type="evidence" value="ECO:0007669"/>
    <property type="project" value="UniProtKB-SubCell"/>
</dbReference>
<evidence type="ECO:0000313" key="7">
    <source>
        <dbReference type="EMBL" id="KAJ3576845.1"/>
    </source>
</evidence>
<feature type="transmembrane region" description="Helical" evidence="6">
    <location>
        <begin position="787"/>
        <end position="807"/>
    </location>
</feature>
<evidence type="ECO:0000256" key="2">
    <source>
        <dbReference type="ARBA" id="ARBA00022692"/>
    </source>
</evidence>
<dbReference type="InterPro" id="IPR002523">
    <property type="entry name" value="MgTranspt_CorA/ZnTranspt_ZntB"/>
</dbReference>
<keyword evidence="8" id="KW-1185">Reference proteome</keyword>
<sequence length="991" mass="114681">MAERFVGTSCLSAEPHDHDIRDPLLHYLGCIEIYKRAEFLSKKISNVEDGLRNQQSVRTGAPTPLAPQAEDAKDTVPKVKSSWKDNIEKELRRIDLLRHTLSRSSDKNDENLVREIEESYKEWRKSVNKEDINNIRQWRTGLGKANSVSGPAINTNLTERYAVENDISVPVIQFCDHQKPTQICEDGLRGNFPNQKTTINDLLYSKETNMLKTHRSSNDNRIAYFHIPSNNMIWAEEAIARYYNDKPEFTALQRQHQRPKNTRTNMILQDRYWRGQLHGDATSLPHARYMSPMCETVSSSFDKPDRRPNNMVLFMPYLHWETSTRRKQFADEISTIYLQRSKILTKMESEARRRRQKERCQITKMVIEDERPSSPPMLGGQLEGVEDIVDEWIRAGNQSSKKTNNGSFQCKSPLGRYLLSAARLYEGIATYRDKVLLRKYLPQDAPIHPRRTLDQAFYWTLNSTSKRDRDQVVYRGTTVADKDFHYYDQENNKWPDHNGLGNRVCETCRTNIRKVSRIVMVDQLWMWILDGKTLITCFPKRYGANKQDWSGVHKSIRTTLESLDSNQIRTVFELGLIVLDECTRTFFDRTKLLDRQPQVIDEFSKAIGNIMHKQTTAFQRLCNWTGQAGKIVRSKGYIDTSDLHIPLLDINPEGDLEREIEDIIEELDIMLHITSTYKDIVKRYVEQAEHIIDRDGELSKSFKRYLHEETESSEKEDDYRSFKLKADESQERVNSHIKDLESLRGSAKNAAEDVLHLLSMKQQQASVVQAWQAFRQSEETIKQGRSIMVFTLATIVFLPLSFLTSVFGMNNREFGDNNWSLRTQLTYIFAISAGVVFISLLFGFSATLRALAWSFYALPSTKFLIHTGIYSYFFGRKHSDQIFAHTSEKIEKLKTKETEEVLKKKVEKRERQETQPKNKTAVNGIMKAARNSMSSSETKLRDLIRGLDLSVSRHRNKRKGNDFGEVSGDIENGRYPTGKGVGHFPVDDHAS</sequence>
<feature type="transmembrane region" description="Helical" evidence="6">
    <location>
        <begin position="853"/>
        <end position="873"/>
    </location>
</feature>
<keyword evidence="2 6" id="KW-0812">Transmembrane</keyword>
<dbReference type="PANTHER" id="PTHR47685">
    <property type="entry name" value="MAGNESIUM TRANSPORT PROTEIN CORA"/>
    <property type="match status" value="1"/>
</dbReference>
<dbReference type="InterPro" id="IPR045863">
    <property type="entry name" value="CorA_TM1_TM2"/>
</dbReference>
<organism evidence="7 8">
    <name type="scientific">Xylaria arbuscula</name>
    <dbReference type="NCBI Taxonomy" id="114810"/>
    <lineage>
        <taxon>Eukaryota</taxon>
        <taxon>Fungi</taxon>
        <taxon>Dikarya</taxon>
        <taxon>Ascomycota</taxon>
        <taxon>Pezizomycotina</taxon>
        <taxon>Sordariomycetes</taxon>
        <taxon>Xylariomycetidae</taxon>
        <taxon>Xylariales</taxon>
        <taxon>Xylariaceae</taxon>
        <taxon>Xylaria</taxon>
    </lineage>
</organism>
<dbReference type="Gene3D" id="1.20.58.340">
    <property type="entry name" value="Magnesium transport protein CorA, transmembrane region"/>
    <property type="match status" value="1"/>
</dbReference>
<name>A0A9W8NH15_9PEZI</name>
<feature type="transmembrane region" description="Helical" evidence="6">
    <location>
        <begin position="827"/>
        <end position="847"/>
    </location>
</feature>
<feature type="region of interest" description="Disordered" evidence="5">
    <location>
        <begin position="51"/>
        <end position="74"/>
    </location>
</feature>
<keyword evidence="3 6" id="KW-1133">Transmembrane helix</keyword>
<dbReference type="Proteomes" id="UP001148614">
    <property type="component" value="Unassembled WGS sequence"/>
</dbReference>
<dbReference type="GO" id="GO:0046873">
    <property type="term" value="F:metal ion transmembrane transporter activity"/>
    <property type="evidence" value="ECO:0007669"/>
    <property type="project" value="InterPro"/>
</dbReference>
<evidence type="ECO:0000256" key="3">
    <source>
        <dbReference type="ARBA" id="ARBA00022989"/>
    </source>
</evidence>
<keyword evidence="4 6" id="KW-0472">Membrane</keyword>
<gene>
    <name evidence="7" type="ORF">NPX13_g3575</name>
</gene>
<evidence type="ECO:0000313" key="8">
    <source>
        <dbReference type="Proteomes" id="UP001148614"/>
    </source>
</evidence>
<evidence type="ECO:0000256" key="6">
    <source>
        <dbReference type="SAM" id="Phobius"/>
    </source>
</evidence>
<dbReference type="AlphaFoldDB" id="A0A9W8NH15"/>
<dbReference type="PANTHER" id="PTHR47685:SF1">
    <property type="entry name" value="MAGNESIUM TRANSPORT PROTEIN CORA"/>
    <property type="match status" value="1"/>
</dbReference>
<comment type="subcellular location">
    <subcellularLocation>
        <location evidence="1">Membrane</location>
        <topology evidence="1">Multi-pass membrane protein</topology>
    </subcellularLocation>
</comment>
<comment type="caution">
    <text evidence="7">The sequence shown here is derived from an EMBL/GenBank/DDBJ whole genome shotgun (WGS) entry which is preliminary data.</text>
</comment>
<proteinExistence type="predicted"/>
<evidence type="ECO:0000256" key="5">
    <source>
        <dbReference type="SAM" id="MobiDB-lite"/>
    </source>
</evidence>
<evidence type="ECO:0000256" key="4">
    <source>
        <dbReference type="ARBA" id="ARBA00023136"/>
    </source>
</evidence>